<feature type="compositionally biased region" description="Basic residues" evidence="1">
    <location>
        <begin position="172"/>
        <end position="187"/>
    </location>
</feature>
<sequence>MLVSLPISHFQRLAWPSADGYAYIKGTVNLDHTDQSCLRGRGQLLMPMEWEILAGPALTSLLNSSLSLSLALSLLYHDHALPHGEIRLLPYRSAYFQVMVLEAEALCLLFEMSDLLMPSEEARDANTHITHFRESTQRHLSFMLFSESLTHSKLSQIMYSHYYPQQVLGDKQHKRIYKRRSSRKQNNSRRGTARSEPTATLSDGNDDSLICSRHTAVSLEAAGRSSHDNGSSALLNKPALSQFDCETQHQPEHQARRHALRSSGRHRAPCYVDYLSVSGCPPARQGEERQGFRSLSNERAPSVIYSINSSKFLPLSHFHSHARFKFVVFLSSRMVRVRGRYKRRKKTEGDCASKQRRRIGQFREFTDLYARLHNPLYSRTSDVCSLAVALVSPRVLQYRISFLFPCKSAIGAEPSRASVSLLAPHQGKPGSVPSRVTTFSHVRIVPDDAAGQRVFSGFSLSPSPCIPVLLRIHMNHPHRLQDLAVKNRVVSTNRTVVSGNGVTNRIGGLAVVHIGLQSSMSYLSVNLCSTQSDDETFSVMTLTLLLRLGIRKFREFSDLSLVMSIRYLWSARSSTTQPSPGSTGRRSKTGVGLGQVAVCQAPAISGWPPLLNDAVTRSCSGPHIAHQPHPHSISTRVIAADPLLCLLRGEKQKQRDYKLGISRKNINTNKHTEEKEAVRMKRERGRQIRKEGEAERERERINIE</sequence>
<evidence type="ECO:0000313" key="2">
    <source>
        <dbReference type="EMBL" id="KAJ8878307.1"/>
    </source>
</evidence>
<organism evidence="2 3">
    <name type="scientific">Dryococelus australis</name>
    <dbReference type="NCBI Taxonomy" id="614101"/>
    <lineage>
        <taxon>Eukaryota</taxon>
        <taxon>Metazoa</taxon>
        <taxon>Ecdysozoa</taxon>
        <taxon>Arthropoda</taxon>
        <taxon>Hexapoda</taxon>
        <taxon>Insecta</taxon>
        <taxon>Pterygota</taxon>
        <taxon>Neoptera</taxon>
        <taxon>Polyneoptera</taxon>
        <taxon>Phasmatodea</taxon>
        <taxon>Verophasmatodea</taxon>
        <taxon>Anareolatae</taxon>
        <taxon>Phasmatidae</taxon>
        <taxon>Eurycanthinae</taxon>
        <taxon>Dryococelus</taxon>
    </lineage>
</organism>
<feature type="region of interest" description="Disordered" evidence="1">
    <location>
        <begin position="672"/>
        <end position="704"/>
    </location>
</feature>
<evidence type="ECO:0000313" key="3">
    <source>
        <dbReference type="Proteomes" id="UP001159363"/>
    </source>
</evidence>
<protein>
    <submittedName>
        <fullName evidence="2">Uncharacterized protein</fullName>
    </submittedName>
</protein>
<gene>
    <name evidence="2" type="ORF">PR048_018884</name>
</gene>
<comment type="caution">
    <text evidence="2">The sequence shown here is derived from an EMBL/GenBank/DDBJ whole genome shotgun (WGS) entry which is preliminary data.</text>
</comment>
<keyword evidence="3" id="KW-1185">Reference proteome</keyword>
<feature type="region of interest" description="Disordered" evidence="1">
    <location>
        <begin position="170"/>
        <end position="207"/>
    </location>
</feature>
<dbReference type="EMBL" id="JARBHB010000007">
    <property type="protein sequence ID" value="KAJ8878307.1"/>
    <property type="molecule type" value="Genomic_DNA"/>
</dbReference>
<dbReference type="Proteomes" id="UP001159363">
    <property type="component" value="Chromosome 6"/>
</dbReference>
<name>A0ABQ9H217_9NEOP</name>
<evidence type="ECO:0000256" key="1">
    <source>
        <dbReference type="SAM" id="MobiDB-lite"/>
    </source>
</evidence>
<proteinExistence type="predicted"/>
<accession>A0ABQ9H217</accession>
<reference evidence="2 3" key="1">
    <citation type="submission" date="2023-02" db="EMBL/GenBank/DDBJ databases">
        <title>LHISI_Scaffold_Assembly.</title>
        <authorList>
            <person name="Stuart O.P."/>
            <person name="Cleave R."/>
            <person name="Magrath M.J.L."/>
            <person name="Mikheyev A.S."/>
        </authorList>
    </citation>
    <scope>NUCLEOTIDE SEQUENCE [LARGE SCALE GENOMIC DNA]</scope>
    <source>
        <strain evidence="2">Daus_M_001</strain>
        <tissue evidence="2">Leg muscle</tissue>
    </source>
</reference>